<comment type="caution">
    <text evidence="13">The sequence shown here is derived from an EMBL/GenBank/DDBJ whole genome shotgun (WGS) entry which is preliminary data.</text>
</comment>
<dbReference type="EMBL" id="JAUCMV010000001">
    <property type="protein sequence ID" value="KAK0423719.1"/>
    <property type="molecule type" value="Genomic_DNA"/>
</dbReference>
<keyword evidence="10" id="KW-0739">Sodium transport</keyword>
<keyword evidence="14" id="KW-1185">Reference proteome</keyword>
<evidence type="ECO:0000256" key="6">
    <source>
        <dbReference type="ARBA" id="ARBA00022989"/>
    </source>
</evidence>
<feature type="transmembrane region" description="Helical" evidence="12">
    <location>
        <begin position="413"/>
        <end position="437"/>
    </location>
</feature>
<feature type="transmembrane region" description="Helical" evidence="12">
    <location>
        <begin position="55"/>
        <end position="76"/>
    </location>
</feature>
<reference evidence="13" key="1">
    <citation type="submission" date="2023-06" db="EMBL/GenBank/DDBJ databases">
        <title>Genomic analysis of the entomopathogenic nematode Steinernema hermaphroditum.</title>
        <authorList>
            <person name="Schwarz E.M."/>
            <person name="Heppert J.K."/>
            <person name="Baniya A."/>
            <person name="Schwartz H.T."/>
            <person name="Tan C.-H."/>
            <person name="Antoshechkin I."/>
            <person name="Sternberg P.W."/>
            <person name="Goodrich-Blair H."/>
            <person name="Dillman A.R."/>
        </authorList>
    </citation>
    <scope>NUCLEOTIDE SEQUENCE</scope>
    <source>
        <strain evidence="13">PS9179</strain>
        <tissue evidence="13">Whole animal</tissue>
    </source>
</reference>
<evidence type="ECO:0000256" key="4">
    <source>
        <dbReference type="ARBA" id="ARBA00022475"/>
    </source>
</evidence>
<evidence type="ECO:0000256" key="12">
    <source>
        <dbReference type="SAM" id="Phobius"/>
    </source>
</evidence>
<dbReference type="PROSITE" id="PS50283">
    <property type="entry name" value="NA_SOLUT_SYMP_3"/>
    <property type="match status" value="1"/>
</dbReference>
<feature type="transmembrane region" description="Helical" evidence="12">
    <location>
        <begin position="290"/>
        <end position="310"/>
    </location>
</feature>
<dbReference type="Proteomes" id="UP001175271">
    <property type="component" value="Unassembled WGS sequence"/>
</dbReference>
<feature type="transmembrane region" description="Helical" evidence="12">
    <location>
        <begin position="197"/>
        <end position="221"/>
    </location>
</feature>
<evidence type="ECO:0000256" key="2">
    <source>
        <dbReference type="ARBA" id="ARBA00006434"/>
    </source>
</evidence>
<dbReference type="InterPro" id="IPR038377">
    <property type="entry name" value="Na/Glc_symporter_sf"/>
</dbReference>
<feature type="transmembrane region" description="Helical" evidence="12">
    <location>
        <begin position="388"/>
        <end position="407"/>
    </location>
</feature>
<organism evidence="13 14">
    <name type="scientific">Steinernema hermaphroditum</name>
    <dbReference type="NCBI Taxonomy" id="289476"/>
    <lineage>
        <taxon>Eukaryota</taxon>
        <taxon>Metazoa</taxon>
        <taxon>Ecdysozoa</taxon>
        <taxon>Nematoda</taxon>
        <taxon>Chromadorea</taxon>
        <taxon>Rhabditida</taxon>
        <taxon>Tylenchina</taxon>
        <taxon>Panagrolaimomorpha</taxon>
        <taxon>Strongyloidoidea</taxon>
        <taxon>Steinernematidae</taxon>
        <taxon>Steinernema</taxon>
    </lineage>
</organism>
<evidence type="ECO:0000256" key="10">
    <source>
        <dbReference type="ARBA" id="ARBA00023201"/>
    </source>
</evidence>
<dbReference type="NCBIfam" id="TIGR00813">
    <property type="entry name" value="sss"/>
    <property type="match status" value="1"/>
</dbReference>
<name>A0AA39II53_9BILA</name>
<keyword evidence="6 12" id="KW-1133">Transmembrane helix</keyword>
<evidence type="ECO:0000256" key="9">
    <source>
        <dbReference type="ARBA" id="ARBA00023136"/>
    </source>
</evidence>
<dbReference type="PANTHER" id="PTHR42985:SF40">
    <property type="entry name" value="LD47995P-RELATED"/>
    <property type="match status" value="1"/>
</dbReference>
<evidence type="ECO:0000313" key="14">
    <source>
        <dbReference type="Proteomes" id="UP001175271"/>
    </source>
</evidence>
<sequence>MQRYTLGVVDYVLFGAFMCISTGVGIYYAIVGKLKTNVDKEKATEDYLMGGRSMPFLPVVLSLVTTFMSGITLFGIPAEIYEHGAVLMLQYLTMPLAILLLGYIFVPIFYNLGSTSIYEYLEIRFHSVFLRRICAAMFVVNTIMLMGVVIYAPAVALSGVTNIDTWILILLVGVSSTLYTTLGGLKAVVWTDALQAGVMYAGTAIIVVKGTMEVGGIGKIWEVAVRSQRIEKLWRIDPNPAQYMSIWITLSDSLLTWLSFYGLNQMALQRYCSVSTLSGAKRIVKHTAPLYLLFSLITWYIGFTVLAYFYDCNPLETGEVKKYDQLMVTFAVKVTKDIPGMPGLFLACIFATTLSTISSGYNSLAAVVYEDFVNPLAGHKLTSTSSLVLNKILVCLFGCASIGISFACGRLGGIIMSVIGMFNATSGPTIGIFIVGILSRRVSTKATTVGFLFSTVVCLGLWISAVVEKPYAEYRLPTNSTIEGCHNHPFNLTQIPSYDAHYGRPDASYFSKISAFLYPPIGVLCVWIPAILLSHVFPPKEELYSCGRRHSLTFRCRPRKV</sequence>
<dbReference type="GO" id="GO:0015293">
    <property type="term" value="F:symporter activity"/>
    <property type="evidence" value="ECO:0007669"/>
    <property type="project" value="TreeGrafter"/>
</dbReference>
<evidence type="ECO:0000256" key="1">
    <source>
        <dbReference type="ARBA" id="ARBA00004651"/>
    </source>
</evidence>
<dbReference type="GO" id="GO:0006814">
    <property type="term" value="P:sodium ion transport"/>
    <property type="evidence" value="ECO:0007669"/>
    <property type="project" value="UniProtKB-KW"/>
</dbReference>
<keyword evidence="9 12" id="KW-0472">Membrane</keyword>
<keyword evidence="4" id="KW-1003">Cell membrane</keyword>
<evidence type="ECO:0000313" key="13">
    <source>
        <dbReference type="EMBL" id="KAK0423719.1"/>
    </source>
</evidence>
<feature type="transmembrane region" description="Helical" evidence="12">
    <location>
        <begin position="133"/>
        <end position="154"/>
    </location>
</feature>
<dbReference type="Pfam" id="PF00474">
    <property type="entry name" value="SSF"/>
    <property type="match status" value="1"/>
</dbReference>
<keyword evidence="7" id="KW-0915">Sodium</keyword>
<proteinExistence type="inferred from homology"/>
<keyword evidence="5 12" id="KW-0812">Transmembrane</keyword>
<dbReference type="Gene3D" id="1.20.1730.10">
    <property type="entry name" value="Sodium/glucose cotransporter"/>
    <property type="match status" value="1"/>
</dbReference>
<protein>
    <recommendedName>
        <fullName evidence="15">Sodium-coupled monocarboxylate transporter 1</fullName>
    </recommendedName>
</protein>
<comment type="similarity">
    <text evidence="2 11">Belongs to the sodium:solute symporter (SSF) (TC 2.A.21) family.</text>
</comment>
<evidence type="ECO:0000256" key="11">
    <source>
        <dbReference type="RuleBase" id="RU362091"/>
    </source>
</evidence>
<dbReference type="InterPro" id="IPR001734">
    <property type="entry name" value="Na/solute_symporter"/>
</dbReference>
<feature type="transmembrane region" description="Helical" evidence="12">
    <location>
        <begin position="166"/>
        <end position="185"/>
    </location>
</feature>
<evidence type="ECO:0000256" key="8">
    <source>
        <dbReference type="ARBA" id="ARBA00023065"/>
    </source>
</evidence>
<evidence type="ECO:0008006" key="15">
    <source>
        <dbReference type="Google" id="ProtNLM"/>
    </source>
</evidence>
<dbReference type="AlphaFoldDB" id="A0AA39II53"/>
<evidence type="ECO:0000256" key="3">
    <source>
        <dbReference type="ARBA" id="ARBA00022448"/>
    </source>
</evidence>
<dbReference type="GO" id="GO:0005886">
    <property type="term" value="C:plasma membrane"/>
    <property type="evidence" value="ECO:0007669"/>
    <property type="project" value="UniProtKB-SubCell"/>
</dbReference>
<keyword evidence="3" id="KW-0813">Transport</keyword>
<feature type="transmembrane region" description="Helical" evidence="12">
    <location>
        <begin position="88"/>
        <end position="112"/>
    </location>
</feature>
<dbReference type="PANTHER" id="PTHR42985">
    <property type="entry name" value="SODIUM-COUPLED MONOCARBOXYLATE TRANSPORTER"/>
    <property type="match status" value="1"/>
</dbReference>
<comment type="subcellular location">
    <subcellularLocation>
        <location evidence="1">Cell membrane</location>
        <topology evidence="1">Multi-pass membrane protein</topology>
    </subcellularLocation>
</comment>
<feature type="transmembrane region" description="Helical" evidence="12">
    <location>
        <begin position="344"/>
        <end position="368"/>
    </location>
</feature>
<feature type="transmembrane region" description="Helical" evidence="12">
    <location>
        <begin position="516"/>
        <end position="537"/>
    </location>
</feature>
<feature type="transmembrane region" description="Helical" evidence="12">
    <location>
        <begin position="12"/>
        <end position="34"/>
    </location>
</feature>
<evidence type="ECO:0000256" key="5">
    <source>
        <dbReference type="ARBA" id="ARBA00022692"/>
    </source>
</evidence>
<feature type="transmembrane region" description="Helical" evidence="12">
    <location>
        <begin position="449"/>
        <end position="467"/>
    </location>
</feature>
<dbReference type="InterPro" id="IPR051163">
    <property type="entry name" value="Sodium:Solute_Symporter_SSF"/>
</dbReference>
<evidence type="ECO:0000256" key="7">
    <source>
        <dbReference type="ARBA" id="ARBA00023053"/>
    </source>
</evidence>
<feature type="transmembrane region" description="Helical" evidence="12">
    <location>
        <begin position="241"/>
        <end position="263"/>
    </location>
</feature>
<keyword evidence="8" id="KW-0406">Ion transport</keyword>
<gene>
    <name evidence="13" type="ORF">QR680_008295</name>
</gene>
<dbReference type="CDD" id="cd11492">
    <property type="entry name" value="SLC5sbd_NIS-SMVT"/>
    <property type="match status" value="1"/>
</dbReference>
<accession>A0AA39II53</accession>